<keyword evidence="2" id="KW-1185">Reference proteome</keyword>
<proteinExistence type="predicted"/>
<dbReference type="EMBL" id="JADBEG010000001">
    <property type="protein sequence ID" value="MBE1502650.1"/>
    <property type="molecule type" value="Genomic_DNA"/>
</dbReference>
<evidence type="ECO:0000313" key="2">
    <source>
        <dbReference type="Proteomes" id="UP000631670"/>
    </source>
</evidence>
<gene>
    <name evidence="1" type="ORF">H4696_009750</name>
</gene>
<comment type="caution">
    <text evidence="1">The sequence shown here is derived from an EMBL/GenBank/DDBJ whole genome shotgun (WGS) entry which is preliminary data.</text>
</comment>
<name>A0ABR9IHJ3_9PSEU</name>
<dbReference type="RefSeq" id="WP_264086344.1">
    <property type="nucleotide sequence ID" value="NZ_JADBEG010000001.1"/>
</dbReference>
<reference evidence="1 2" key="1">
    <citation type="submission" date="2020-10" db="EMBL/GenBank/DDBJ databases">
        <title>Sequencing the genomes of 1000 actinobacteria strains.</title>
        <authorList>
            <person name="Klenk H.-P."/>
        </authorList>
    </citation>
    <scope>NUCLEOTIDE SEQUENCE [LARGE SCALE GENOMIC DNA]</scope>
    <source>
        <strain evidence="1 2">DSM 44653</strain>
    </source>
</reference>
<protein>
    <submittedName>
        <fullName evidence="1">Uncharacterized protein</fullName>
    </submittedName>
</protein>
<dbReference type="Proteomes" id="UP000631670">
    <property type="component" value="Unassembled WGS sequence"/>
</dbReference>
<evidence type="ECO:0000313" key="1">
    <source>
        <dbReference type="EMBL" id="MBE1502650.1"/>
    </source>
</evidence>
<accession>A0ABR9IHJ3</accession>
<sequence>MARWSGPRGSTGYGEQFELRWLADEAAAKVRLEVFHGGAESA</sequence>
<organism evidence="1 2">
    <name type="scientific">Amycolatopsis lexingtonensis</name>
    <dbReference type="NCBI Taxonomy" id="218822"/>
    <lineage>
        <taxon>Bacteria</taxon>
        <taxon>Bacillati</taxon>
        <taxon>Actinomycetota</taxon>
        <taxon>Actinomycetes</taxon>
        <taxon>Pseudonocardiales</taxon>
        <taxon>Pseudonocardiaceae</taxon>
        <taxon>Amycolatopsis</taxon>
    </lineage>
</organism>